<evidence type="ECO:0000313" key="6">
    <source>
        <dbReference type="EMBL" id="KAF2120427.1"/>
    </source>
</evidence>
<comment type="similarity">
    <text evidence="2">Belongs to the membrane magnesium transporter (TC 1.A.67) family.</text>
</comment>
<dbReference type="Pfam" id="PF10270">
    <property type="entry name" value="MMgT"/>
    <property type="match status" value="1"/>
</dbReference>
<dbReference type="GO" id="GO:0072546">
    <property type="term" value="C:EMC complex"/>
    <property type="evidence" value="ECO:0007669"/>
    <property type="project" value="TreeGrafter"/>
</dbReference>
<keyword evidence="5" id="KW-0472">Membrane</keyword>
<sequence length="137" mass="15044">MPFLGTALNGAGLIFLTHAVYSTHEHSVAFAASPVPLDITIELLLSIFLLSAGIVLSSPDFKPIQWAQWSGKISRETRKGEGQWTREGEEFLSEGDPYAFLGLDGGIGGKSEGRRGFWDVRAKRKEYEEWVKSGGQS</sequence>
<keyword evidence="7" id="KW-1185">Reference proteome</keyword>
<dbReference type="Proteomes" id="UP000799770">
    <property type="component" value="Unassembled WGS sequence"/>
</dbReference>
<keyword evidence="4" id="KW-1133">Transmembrane helix</keyword>
<evidence type="ECO:0000256" key="3">
    <source>
        <dbReference type="ARBA" id="ARBA00022692"/>
    </source>
</evidence>
<dbReference type="AlphaFoldDB" id="A0A6A5ZNI0"/>
<accession>A0A6A5ZNI0</accession>
<organism evidence="6 7">
    <name type="scientific">Lophiotrema nucula</name>
    <dbReference type="NCBI Taxonomy" id="690887"/>
    <lineage>
        <taxon>Eukaryota</taxon>
        <taxon>Fungi</taxon>
        <taxon>Dikarya</taxon>
        <taxon>Ascomycota</taxon>
        <taxon>Pezizomycotina</taxon>
        <taxon>Dothideomycetes</taxon>
        <taxon>Pleosporomycetidae</taxon>
        <taxon>Pleosporales</taxon>
        <taxon>Lophiotremataceae</taxon>
        <taxon>Lophiotrema</taxon>
    </lineage>
</organism>
<dbReference type="InterPro" id="IPR053279">
    <property type="entry name" value="EMC_subunit"/>
</dbReference>
<evidence type="ECO:0000256" key="1">
    <source>
        <dbReference type="ARBA" id="ARBA00004127"/>
    </source>
</evidence>
<proteinExistence type="inferred from homology"/>
<dbReference type="PANTHER" id="PTHR28144">
    <property type="entry name" value="ER MEMBRANE PROTEIN COMPLEX SUBUNIT 5"/>
    <property type="match status" value="1"/>
</dbReference>
<reference evidence="6" key="1">
    <citation type="journal article" date="2020" name="Stud. Mycol.">
        <title>101 Dothideomycetes genomes: a test case for predicting lifestyles and emergence of pathogens.</title>
        <authorList>
            <person name="Haridas S."/>
            <person name="Albert R."/>
            <person name="Binder M."/>
            <person name="Bloem J."/>
            <person name="Labutti K."/>
            <person name="Salamov A."/>
            <person name="Andreopoulos B."/>
            <person name="Baker S."/>
            <person name="Barry K."/>
            <person name="Bills G."/>
            <person name="Bluhm B."/>
            <person name="Cannon C."/>
            <person name="Castanera R."/>
            <person name="Culley D."/>
            <person name="Daum C."/>
            <person name="Ezra D."/>
            <person name="Gonzalez J."/>
            <person name="Henrissat B."/>
            <person name="Kuo A."/>
            <person name="Liang C."/>
            <person name="Lipzen A."/>
            <person name="Lutzoni F."/>
            <person name="Magnuson J."/>
            <person name="Mondo S."/>
            <person name="Nolan M."/>
            <person name="Ohm R."/>
            <person name="Pangilinan J."/>
            <person name="Park H.-J."/>
            <person name="Ramirez L."/>
            <person name="Alfaro M."/>
            <person name="Sun H."/>
            <person name="Tritt A."/>
            <person name="Yoshinaga Y."/>
            <person name="Zwiers L.-H."/>
            <person name="Turgeon B."/>
            <person name="Goodwin S."/>
            <person name="Spatafora J."/>
            <person name="Crous P."/>
            <person name="Grigoriev I."/>
        </authorList>
    </citation>
    <scope>NUCLEOTIDE SEQUENCE</scope>
    <source>
        <strain evidence="6">CBS 627.86</strain>
    </source>
</reference>
<dbReference type="PANTHER" id="PTHR28144:SF1">
    <property type="entry name" value="ER MEMBRANE PROTEIN COMPLEX SUBUNIT 5"/>
    <property type="match status" value="1"/>
</dbReference>
<gene>
    <name evidence="6" type="ORF">BDV96DRAFT_641109</name>
</gene>
<protein>
    <submittedName>
        <fullName evidence="6">Magnesium transporter</fullName>
    </submittedName>
</protein>
<keyword evidence="3" id="KW-0812">Transmembrane</keyword>
<dbReference type="GO" id="GO:0034975">
    <property type="term" value="P:protein folding in endoplasmic reticulum"/>
    <property type="evidence" value="ECO:0007669"/>
    <property type="project" value="TreeGrafter"/>
</dbReference>
<dbReference type="OrthoDB" id="44756at2759"/>
<evidence type="ECO:0000256" key="2">
    <source>
        <dbReference type="ARBA" id="ARBA00006109"/>
    </source>
</evidence>
<evidence type="ECO:0000313" key="7">
    <source>
        <dbReference type="Proteomes" id="UP000799770"/>
    </source>
</evidence>
<evidence type="ECO:0000256" key="5">
    <source>
        <dbReference type="ARBA" id="ARBA00023136"/>
    </source>
</evidence>
<evidence type="ECO:0000256" key="4">
    <source>
        <dbReference type="ARBA" id="ARBA00022989"/>
    </source>
</evidence>
<dbReference type="EMBL" id="ML977313">
    <property type="protein sequence ID" value="KAF2120427.1"/>
    <property type="molecule type" value="Genomic_DNA"/>
</dbReference>
<dbReference type="InterPro" id="IPR018937">
    <property type="entry name" value="MMgT"/>
</dbReference>
<name>A0A6A5ZNI0_9PLEO</name>
<comment type="subcellular location">
    <subcellularLocation>
        <location evidence="1">Endomembrane system</location>
        <topology evidence="1">Multi-pass membrane protein</topology>
    </subcellularLocation>
</comment>